<proteinExistence type="predicted"/>
<organism evidence="2 3">
    <name type="scientific">Athelia psychrophila</name>
    <dbReference type="NCBI Taxonomy" id="1759441"/>
    <lineage>
        <taxon>Eukaryota</taxon>
        <taxon>Fungi</taxon>
        <taxon>Dikarya</taxon>
        <taxon>Basidiomycota</taxon>
        <taxon>Agaricomycotina</taxon>
        <taxon>Agaricomycetes</taxon>
        <taxon>Agaricomycetidae</taxon>
        <taxon>Atheliales</taxon>
        <taxon>Atheliaceae</taxon>
        <taxon>Athelia</taxon>
    </lineage>
</organism>
<keyword evidence="3" id="KW-1185">Reference proteome</keyword>
<gene>
    <name evidence="2" type="ORF">FIBSPDRAFT_880944</name>
</gene>
<name>A0A166X3Y3_9AGAM</name>
<sequence>MLLRVHWYKVELIIDNDEHTGSVVAVDSWDKHLGPGGVHIGEGGGGGVMGLGVESMRDLNQYLKSKLILLGNSKSGGKIHGHSLGTKVSQSGEIVKHALTKHKSNTRDSHYLLHNISLSLVVSQRVVKNKTDQARLARGTCRATAAVEIPSATKSNTKGLRWRSGGDEGDDGYNGDERESMEMHREGSGDGRLGG</sequence>
<dbReference type="Proteomes" id="UP000076532">
    <property type="component" value="Unassembled WGS sequence"/>
</dbReference>
<evidence type="ECO:0000256" key="1">
    <source>
        <dbReference type="SAM" id="MobiDB-lite"/>
    </source>
</evidence>
<reference evidence="2 3" key="1">
    <citation type="journal article" date="2016" name="Mol. Biol. Evol.">
        <title>Comparative Genomics of Early-Diverging Mushroom-Forming Fungi Provides Insights into the Origins of Lignocellulose Decay Capabilities.</title>
        <authorList>
            <person name="Nagy L.G."/>
            <person name="Riley R."/>
            <person name="Tritt A."/>
            <person name="Adam C."/>
            <person name="Daum C."/>
            <person name="Floudas D."/>
            <person name="Sun H."/>
            <person name="Yadav J.S."/>
            <person name="Pangilinan J."/>
            <person name="Larsson K.H."/>
            <person name="Matsuura K."/>
            <person name="Barry K."/>
            <person name="Labutti K."/>
            <person name="Kuo R."/>
            <person name="Ohm R.A."/>
            <person name="Bhattacharya S.S."/>
            <person name="Shirouzu T."/>
            <person name="Yoshinaga Y."/>
            <person name="Martin F.M."/>
            <person name="Grigoriev I.V."/>
            <person name="Hibbett D.S."/>
        </authorList>
    </citation>
    <scope>NUCLEOTIDE SEQUENCE [LARGE SCALE GENOMIC DNA]</scope>
    <source>
        <strain evidence="2 3">CBS 109695</strain>
    </source>
</reference>
<protein>
    <submittedName>
        <fullName evidence="2">Uncharacterized protein</fullName>
    </submittedName>
</protein>
<dbReference type="AlphaFoldDB" id="A0A166X3Y3"/>
<evidence type="ECO:0000313" key="2">
    <source>
        <dbReference type="EMBL" id="KZP34398.1"/>
    </source>
</evidence>
<feature type="compositionally biased region" description="Basic and acidic residues" evidence="1">
    <location>
        <begin position="175"/>
        <end position="189"/>
    </location>
</feature>
<dbReference type="EMBL" id="KV417480">
    <property type="protein sequence ID" value="KZP34398.1"/>
    <property type="molecule type" value="Genomic_DNA"/>
</dbReference>
<evidence type="ECO:0000313" key="3">
    <source>
        <dbReference type="Proteomes" id="UP000076532"/>
    </source>
</evidence>
<accession>A0A166X3Y3</accession>
<feature type="region of interest" description="Disordered" evidence="1">
    <location>
        <begin position="156"/>
        <end position="195"/>
    </location>
</feature>